<evidence type="ECO:0000256" key="2">
    <source>
        <dbReference type="ARBA" id="ARBA00022695"/>
    </source>
</evidence>
<feature type="compositionally biased region" description="Low complexity" evidence="7">
    <location>
        <begin position="1083"/>
        <end position="1105"/>
    </location>
</feature>
<name>A0AAD9V056_ACRCE</name>
<dbReference type="Pfam" id="PF17917">
    <property type="entry name" value="RT_RNaseH"/>
    <property type="match status" value="1"/>
</dbReference>
<evidence type="ECO:0000313" key="11">
    <source>
        <dbReference type="Proteomes" id="UP001249851"/>
    </source>
</evidence>
<dbReference type="Pfam" id="PF00078">
    <property type="entry name" value="RVT_1"/>
    <property type="match status" value="1"/>
</dbReference>
<evidence type="ECO:0000256" key="3">
    <source>
        <dbReference type="ARBA" id="ARBA00022722"/>
    </source>
</evidence>
<accession>A0AAD9V056</accession>
<protein>
    <submittedName>
        <fullName evidence="10">Transposon Tf2-6 polyprotein</fullName>
    </submittedName>
</protein>
<evidence type="ECO:0000259" key="8">
    <source>
        <dbReference type="PROSITE" id="PS50878"/>
    </source>
</evidence>
<feature type="compositionally biased region" description="Basic residues" evidence="7">
    <location>
        <begin position="1143"/>
        <end position="1153"/>
    </location>
</feature>
<dbReference type="InterPro" id="IPR041588">
    <property type="entry name" value="Integrase_H2C2"/>
</dbReference>
<dbReference type="Gene3D" id="3.10.10.10">
    <property type="entry name" value="HIV Type 1 Reverse Transcriptase, subunit A, domain 1"/>
    <property type="match status" value="1"/>
</dbReference>
<dbReference type="PANTHER" id="PTHR37984:SF8">
    <property type="entry name" value="CCHC-TYPE DOMAIN-CONTAINING PROTEIN"/>
    <property type="match status" value="1"/>
</dbReference>
<dbReference type="SUPFAM" id="SSF56672">
    <property type="entry name" value="DNA/RNA polymerases"/>
    <property type="match status" value="1"/>
</dbReference>
<dbReference type="Proteomes" id="UP001249851">
    <property type="component" value="Unassembled WGS sequence"/>
</dbReference>
<keyword evidence="3" id="KW-0540">Nuclease</keyword>
<dbReference type="InterPro" id="IPR050951">
    <property type="entry name" value="Retrovirus_Pol_polyprotein"/>
</dbReference>
<dbReference type="PROSITE" id="PS50878">
    <property type="entry name" value="RT_POL"/>
    <property type="match status" value="1"/>
</dbReference>
<keyword evidence="4" id="KW-0255">Endonuclease</keyword>
<feature type="compositionally biased region" description="Polar residues" evidence="7">
    <location>
        <begin position="1050"/>
        <end position="1067"/>
    </location>
</feature>
<gene>
    <name evidence="10" type="ORF">P5673_021884</name>
</gene>
<dbReference type="InterPro" id="IPR000477">
    <property type="entry name" value="RT_dom"/>
</dbReference>
<keyword evidence="2" id="KW-0548">Nucleotidyltransferase</keyword>
<feature type="compositionally biased region" description="Polar residues" evidence="7">
    <location>
        <begin position="1122"/>
        <end position="1140"/>
    </location>
</feature>
<comment type="caution">
    <text evidence="10">The sequence shown here is derived from an EMBL/GenBank/DDBJ whole genome shotgun (WGS) entry which is preliminary data.</text>
</comment>
<dbReference type="SUPFAM" id="SSF53098">
    <property type="entry name" value="Ribonuclease H-like"/>
    <property type="match status" value="1"/>
</dbReference>
<dbReference type="GO" id="GO:0016787">
    <property type="term" value="F:hydrolase activity"/>
    <property type="evidence" value="ECO:0007669"/>
    <property type="project" value="UniProtKB-KW"/>
</dbReference>
<dbReference type="Gene3D" id="3.30.420.10">
    <property type="entry name" value="Ribonuclease H-like superfamily/Ribonuclease H"/>
    <property type="match status" value="1"/>
</dbReference>
<dbReference type="Gene3D" id="3.30.70.270">
    <property type="match status" value="2"/>
</dbReference>
<dbReference type="Pfam" id="PF17921">
    <property type="entry name" value="Integrase_H2C2"/>
    <property type="match status" value="1"/>
</dbReference>
<feature type="domain" description="Reverse transcriptase" evidence="8">
    <location>
        <begin position="230"/>
        <end position="419"/>
    </location>
</feature>
<dbReference type="InterPro" id="IPR043128">
    <property type="entry name" value="Rev_trsase/Diguanyl_cyclase"/>
</dbReference>
<keyword evidence="5" id="KW-0378">Hydrolase</keyword>
<evidence type="ECO:0000259" key="9">
    <source>
        <dbReference type="PROSITE" id="PS50994"/>
    </source>
</evidence>
<keyword evidence="1" id="KW-0808">Transferase</keyword>
<dbReference type="PANTHER" id="PTHR37984">
    <property type="entry name" value="PROTEIN CBG26694"/>
    <property type="match status" value="1"/>
</dbReference>
<dbReference type="FunFam" id="3.30.420.10:FF:000063">
    <property type="entry name" value="Retrovirus-related Pol polyprotein from transposon 297-like Protein"/>
    <property type="match status" value="1"/>
</dbReference>
<dbReference type="GO" id="GO:0004519">
    <property type="term" value="F:endonuclease activity"/>
    <property type="evidence" value="ECO:0007669"/>
    <property type="project" value="UniProtKB-KW"/>
</dbReference>
<dbReference type="FunFam" id="1.10.340.70:FF:000003">
    <property type="entry name" value="Protein CBG25708"/>
    <property type="match status" value="1"/>
</dbReference>
<dbReference type="Gene3D" id="1.10.340.70">
    <property type="match status" value="1"/>
</dbReference>
<dbReference type="EMBL" id="JARQWQ010000057">
    <property type="protein sequence ID" value="KAK2556262.1"/>
    <property type="molecule type" value="Genomic_DNA"/>
</dbReference>
<reference evidence="10" key="2">
    <citation type="journal article" date="2023" name="Science">
        <title>Genomic signatures of disease resistance in endangered staghorn corals.</title>
        <authorList>
            <person name="Vollmer S.V."/>
            <person name="Selwyn J.D."/>
            <person name="Despard B.A."/>
            <person name="Roesel C.L."/>
        </authorList>
    </citation>
    <scope>NUCLEOTIDE SEQUENCE</scope>
    <source>
        <strain evidence="10">K2</strain>
    </source>
</reference>
<dbReference type="CDD" id="cd01647">
    <property type="entry name" value="RT_LTR"/>
    <property type="match status" value="1"/>
</dbReference>
<organism evidence="10 11">
    <name type="scientific">Acropora cervicornis</name>
    <name type="common">Staghorn coral</name>
    <dbReference type="NCBI Taxonomy" id="6130"/>
    <lineage>
        <taxon>Eukaryota</taxon>
        <taxon>Metazoa</taxon>
        <taxon>Cnidaria</taxon>
        <taxon>Anthozoa</taxon>
        <taxon>Hexacorallia</taxon>
        <taxon>Scleractinia</taxon>
        <taxon>Astrocoeniina</taxon>
        <taxon>Acroporidae</taxon>
        <taxon>Acropora</taxon>
    </lineage>
</organism>
<dbReference type="FunFam" id="3.30.70.270:FF:000026">
    <property type="entry name" value="Transposon Ty3-G Gag-Pol polyprotein"/>
    <property type="match status" value="1"/>
</dbReference>
<dbReference type="AlphaFoldDB" id="A0AAD9V056"/>
<evidence type="ECO:0000256" key="6">
    <source>
        <dbReference type="ARBA" id="ARBA00022918"/>
    </source>
</evidence>
<keyword evidence="6" id="KW-0695">RNA-directed DNA polymerase</keyword>
<feature type="domain" description="Integrase catalytic" evidence="9">
    <location>
        <begin position="802"/>
        <end position="959"/>
    </location>
</feature>
<evidence type="ECO:0000256" key="5">
    <source>
        <dbReference type="ARBA" id="ARBA00022801"/>
    </source>
</evidence>
<dbReference type="PROSITE" id="PS50994">
    <property type="entry name" value="INTEGRASE"/>
    <property type="match status" value="1"/>
</dbReference>
<dbReference type="GO" id="GO:0015074">
    <property type="term" value="P:DNA integration"/>
    <property type="evidence" value="ECO:0007669"/>
    <property type="project" value="InterPro"/>
</dbReference>
<sequence length="1153" mass="129177">MAALRRAFPPAEWDVLTTTIDAQIADEDKQHPARWLRQLSQHYLGEEPIIQSTHNFLRMLRQEPGMSIQDSHTLVRENLATLTFTQVISKARDFEAGLKTESPITKHHLEEVAHKVSPAAERPKTPHYSNRHVKDRPPGPSGSSTCPWCGHTPHPASDTASEPPTLPPGELTFDNIKSAYPHLLEGLGEMDELFSITLNPGVKPIQAAPHRYATPKLPIIKEALDKLVNTEQLIRVNKPTPWISNMVVRERPASDSKPAKVRIGLDPSQTINKAIIRPVYPIPTLEENIHRFHRAKIFSTFDIKDAFQTIRLTDESSFLTTMHTPWGRYRLTRLPFGISSAPEEFQRRLHDILCGLEGVVNIADDIIVVGRGDSLTDAHIDHDNTVLELLKRLSRHNLKLNPDKIKFKTCTAPFMGHVLSPERLTPSLEITNAILNMPQPQDKAATRRFLGVITYLSKFSPNLSTVTRPLRDLTHVDKEFLWADQHTEAFTKAKELVSKAPCLCYFDVNAPVVLQVDASEYGLGAALLQPVKSPNRTTEVNWQPVAFSSSSLTATEQRYAQIEKETLAIVHALRKFDQLLFGKLEITVHSDHKPLETIFKRPLASAPRRLQSMMLTLQRYSFTVEYRKGSSLLIADTLSRAPLPETTHGHLHDELVYRVEFEDNNPELSGFQDATVQEIRTEASTDPEQKAIRTFVETGWPNDKASVPVLIHPYWSVRHELTIHDGLLFKQDRVVIPSSLRSNILRKLRTAHRGTEFTLRHARSCVFWPGINSQIEDICKNCTTCAQHARQHPREPLKPYPVPTLPWQLVSQDLFALNGSAYLITVDHYSDFYELDRLPSIQSSSVIQATKQHFSRHGVPHTLITDNGAQFTSEAFRAFAEKYKFKHITSSPYWSQSNGRAEAAVKSAKHILLTAEDADLALLSVCNTPPAGHTYSPAKRLFGRTLRTDLPQSSATLEPRTTHRDTVVLEHLHQKSRQKKAGKYPPGLICMPSHIQPHQLRLGSLERWWVLLDHDLTLYRLAPRCRRNRVQLQLAPSPGSFKPLQPPTNKPQSYTSDSGTPQLSLGSSPIADPAPVPTPTTPAPTASSPTNSESPLALETSSSMCPSPPCTTGRPPALSNPVPHSSPTATNTPTGQTVTRSGRVIRRPARYSD</sequence>
<dbReference type="InterPro" id="IPR043502">
    <property type="entry name" value="DNA/RNA_pol_sf"/>
</dbReference>
<dbReference type="GO" id="GO:0003964">
    <property type="term" value="F:RNA-directed DNA polymerase activity"/>
    <property type="evidence" value="ECO:0007669"/>
    <property type="project" value="UniProtKB-KW"/>
</dbReference>
<evidence type="ECO:0000256" key="7">
    <source>
        <dbReference type="SAM" id="MobiDB-lite"/>
    </source>
</evidence>
<feature type="region of interest" description="Disordered" evidence="7">
    <location>
        <begin position="115"/>
        <end position="169"/>
    </location>
</feature>
<evidence type="ECO:0000256" key="1">
    <source>
        <dbReference type="ARBA" id="ARBA00022679"/>
    </source>
</evidence>
<keyword evidence="11" id="KW-1185">Reference proteome</keyword>
<evidence type="ECO:0000313" key="10">
    <source>
        <dbReference type="EMBL" id="KAK2556262.1"/>
    </source>
</evidence>
<dbReference type="InterPro" id="IPR036397">
    <property type="entry name" value="RNaseH_sf"/>
</dbReference>
<dbReference type="InterPro" id="IPR041373">
    <property type="entry name" value="RT_RNaseH"/>
</dbReference>
<dbReference type="Pfam" id="PF00665">
    <property type="entry name" value="rve"/>
    <property type="match status" value="1"/>
</dbReference>
<dbReference type="CDD" id="cd09274">
    <property type="entry name" value="RNase_HI_RT_Ty3"/>
    <property type="match status" value="1"/>
</dbReference>
<feature type="region of interest" description="Disordered" evidence="7">
    <location>
        <begin position="1034"/>
        <end position="1153"/>
    </location>
</feature>
<dbReference type="InterPro" id="IPR012337">
    <property type="entry name" value="RNaseH-like_sf"/>
</dbReference>
<dbReference type="InterPro" id="IPR001584">
    <property type="entry name" value="Integrase_cat-core"/>
</dbReference>
<proteinExistence type="predicted"/>
<feature type="compositionally biased region" description="Pro residues" evidence="7">
    <location>
        <begin position="1072"/>
        <end position="1082"/>
    </location>
</feature>
<dbReference type="GO" id="GO:0003676">
    <property type="term" value="F:nucleic acid binding"/>
    <property type="evidence" value="ECO:0007669"/>
    <property type="project" value="InterPro"/>
</dbReference>
<evidence type="ECO:0000256" key="4">
    <source>
        <dbReference type="ARBA" id="ARBA00022759"/>
    </source>
</evidence>
<reference evidence="10" key="1">
    <citation type="journal article" date="2023" name="G3 (Bethesda)">
        <title>Whole genome assembly and annotation of the endangered Caribbean coral Acropora cervicornis.</title>
        <authorList>
            <person name="Selwyn J.D."/>
            <person name="Vollmer S.V."/>
        </authorList>
    </citation>
    <scope>NUCLEOTIDE SEQUENCE</scope>
    <source>
        <strain evidence="10">K2</strain>
    </source>
</reference>